<proteinExistence type="predicted"/>
<dbReference type="EMBL" id="CQBM01000005">
    <property type="protein sequence ID" value="CNI20293.1"/>
    <property type="molecule type" value="Genomic_DNA"/>
</dbReference>
<organism evidence="2 3">
    <name type="scientific">Yersinia mollaretii</name>
    <dbReference type="NCBI Taxonomy" id="33060"/>
    <lineage>
        <taxon>Bacteria</taxon>
        <taxon>Pseudomonadati</taxon>
        <taxon>Pseudomonadota</taxon>
        <taxon>Gammaproteobacteria</taxon>
        <taxon>Enterobacterales</taxon>
        <taxon>Yersiniaceae</taxon>
        <taxon>Yersinia</taxon>
    </lineage>
</organism>
<dbReference type="Gene3D" id="2.40.128.130">
    <property type="entry name" value="Autotransporter beta-domain"/>
    <property type="match status" value="1"/>
</dbReference>
<name>A0AA36LRL9_YERMO</name>
<dbReference type="SMART" id="SM00869">
    <property type="entry name" value="Autotransporter"/>
    <property type="match status" value="1"/>
</dbReference>
<comment type="caution">
    <text evidence="2">The sequence shown here is derived from an EMBL/GenBank/DDBJ whole genome shotgun (WGS) entry which is preliminary data.</text>
</comment>
<dbReference type="AlphaFoldDB" id="A0AA36LRL9"/>
<accession>A0AA36LRL9</accession>
<protein>
    <submittedName>
        <fullName evidence="2">Autotransporter protein</fullName>
    </submittedName>
</protein>
<dbReference type="PROSITE" id="PS51208">
    <property type="entry name" value="AUTOTRANSPORTER"/>
    <property type="match status" value="1"/>
</dbReference>
<dbReference type="SUPFAM" id="SSF103515">
    <property type="entry name" value="Autotransporter"/>
    <property type="match status" value="1"/>
</dbReference>
<sequence length="1108" mass="113140">MSLTGDNSGFSGQYALADSSKLTVSSTTNLGASATIALAGALDTLALSGFNGTFANTVTGSGVLQVTDSSNATLTSTNGVGSDVTVDITNATLNLDDIALFDHALTGSGTLNVAKNDASTAFDFGSTVGGAFSGTVNLQNSTFNIGGLNTSALTNSTLKLSSGSLASVADGVQNIGGLSLNGGTLLLNNLVDNSGVISSLGTIAANSIDTTGGGNVRVNLPANVTPDLGGLSVMQLDEGEIIVTLATGAATGTGHELTLSDELGDPLSATVYQSITNPGALSPAALGSFNYGLTTGTAFDGLYVNYGLNAVELQATGNDALILTATLANNGLQSNDLSAQVTGSGDLAFVSANDGSIASLSNSTNSYTGATWVRSGNVRLEADSALGQTSQLAMSTATRVDLNGTQQTVGQLVTEIGSTLDFNSGKLTVTNGGQVDGALTGSGELDLTSGLLSITESNSGFTGSTDIASGATAHLYQVQGLGSGAINNNGLLNLDSSSGALLNTLAGSGNVQLTNSANVQLAADNSGYSGLFTTDAGTVLTANSAANLGSSSVANSGELILDTASLWDLTNSISGSGTLVKRGSGTVKIDSGTVSASLTTIENGLLQLGSSPAISTLTVNESPLARSLVATLASNAVNLVSDVLITSTGSLGGYGQVTGNVENRGNLIMPNALTGGTFGTFTIDGNYTGDNGTVVFNTILAGDSSITDRLLITGNTAGQSFVTVNNIGGNGARTAEGIKIIDVGGDSAGQFTLNGRAVAGAYEYFLYQGGVSSPTDGDWYLRTQADERRPEPASYTANLAAANTLFVSSLANRSGETLYTDIFTGEVKSTSLWLRNQGSHNRSRDDSGELKTQDNRYVMQLGGDVAQWSRNNQDLWRVGVMAGYGNSSSSTVAQGTGYRSTGSVDGYSVGMYGTWFEQGQEQTGAYVDSWLQYSWFNNQVSGEGLETEKYDSKGFTASVESGYAFKVGQSANQNYFIQPKAQVVWMGVKADSHTETNGTVVSGEGNNNIQTRLGVKAFISPIPTAEKAKVPAFKPYVEANWIHNTKDFGTTLDGMTVKQAGAANVAELKVGVEGQVNTKLSLWGNVGQQVGNNGYSDSSITLGVKYNF</sequence>
<evidence type="ECO:0000259" key="1">
    <source>
        <dbReference type="PROSITE" id="PS51208"/>
    </source>
</evidence>
<dbReference type="InterPro" id="IPR043990">
    <property type="entry name" value="AC_1"/>
</dbReference>
<dbReference type="Pfam" id="PF03797">
    <property type="entry name" value="Autotransporter"/>
    <property type="match status" value="1"/>
</dbReference>
<dbReference type="PANTHER" id="PTHR12338:SF5">
    <property type="entry name" value="ANTIGEN 43-RELATED"/>
    <property type="match status" value="1"/>
</dbReference>
<reference evidence="2 3" key="1">
    <citation type="submission" date="2015-03" db="EMBL/GenBank/DDBJ databases">
        <authorList>
            <consortium name="Pathogen Informatics"/>
            <person name="Murphy D."/>
        </authorList>
    </citation>
    <scope>NUCLEOTIDE SEQUENCE [LARGE SCALE GENOMIC DNA]</scope>
    <source>
        <strain evidence="2 3">FE82747</strain>
    </source>
</reference>
<evidence type="ECO:0000313" key="3">
    <source>
        <dbReference type="Proteomes" id="UP000040841"/>
    </source>
</evidence>
<dbReference type="SUPFAM" id="SSF51126">
    <property type="entry name" value="Pectin lyase-like"/>
    <property type="match status" value="1"/>
</dbReference>
<dbReference type="PANTHER" id="PTHR12338">
    <property type="entry name" value="AUTOTRANSPORTER"/>
    <property type="match status" value="1"/>
</dbReference>
<dbReference type="InterPro" id="IPR050909">
    <property type="entry name" value="Bact_Autotransporter_VF"/>
</dbReference>
<dbReference type="InterPro" id="IPR012332">
    <property type="entry name" value="Autotransporter_pectin_lyase_C"/>
</dbReference>
<dbReference type="InterPro" id="IPR011050">
    <property type="entry name" value="Pectin_lyase_fold/virulence"/>
</dbReference>
<evidence type="ECO:0000313" key="2">
    <source>
        <dbReference type="EMBL" id="CNI20293.1"/>
    </source>
</evidence>
<dbReference type="Proteomes" id="UP000040841">
    <property type="component" value="Unassembled WGS sequence"/>
</dbReference>
<dbReference type="CDD" id="cd01344">
    <property type="entry name" value="PL2_Passenger_AT"/>
    <property type="match status" value="1"/>
</dbReference>
<dbReference type="InterPro" id="IPR005546">
    <property type="entry name" value="Autotransporte_beta"/>
</dbReference>
<gene>
    <name evidence="2" type="primary">yapH_3</name>
    <name evidence="2" type="ORF">ERS008502_02568</name>
</gene>
<dbReference type="Pfam" id="PF18883">
    <property type="entry name" value="AC_1"/>
    <property type="match status" value="1"/>
</dbReference>
<dbReference type="GO" id="GO:0019867">
    <property type="term" value="C:outer membrane"/>
    <property type="evidence" value="ECO:0007669"/>
    <property type="project" value="InterPro"/>
</dbReference>
<dbReference type="NCBIfam" id="TIGR01414">
    <property type="entry name" value="autotrans_barl"/>
    <property type="match status" value="1"/>
</dbReference>
<feature type="domain" description="Autotransporter" evidence="1">
    <location>
        <begin position="825"/>
        <end position="1108"/>
    </location>
</feature>
<dbReference type="InterPro" id="IPR006315">
    <property type="entry name" value="OM_autotransptr_brl_dom"/>
</dbReference>
<dbReference type="Gene3D" id="2.160.20.20">
    <property type="match status" value="1"/>
</dbReference>
<dbReference type="InterPro" id="IPR036709">
    <property type="entry name" value="Autotransporte_beta_dom_sf"/>
</dbReference>